<evidence type="ECO:0000256" key="7">
    <source>
        <dbReference type="ARBA" id="ARBA00023065"/>
    </source>
</evidence>
<keyword evidence="2 11" id="KW-0813">Transport</keyword>
<feature type="domain" description="TonB-dependent receptor-like beta-barrel" evidence="15">
    <location>
        <begin position="556"/>
        <end position="803"/>
    </location>
</feature>
<comment type="caution">
    <text evidence="17">The sequence shown here is derived from an EMBL/GenBank/DDBJ whole genome shotgun (WGS) entry which is preliminary data.</text>
</comment>
<evidence type="ECO:0000256" key="4">
    <source>
        <dbReference type="ARBA" id="ARBA00022496"/>
    </source>
</evidence>
<feature type="domain" description="TonB-dependent receptor plug" evidence="16">
    <location>
        <begin position="145"/>
        <end position="251"/>
    </location>
</feature>
<feature type="chain" id="PRO_5013213696" evidence="14">
    <location>
        <begin position="33"/>
        <end position="837"/>
    </location>
</feature>
<evidence type="ECO:0000256" key="11">
    <source>
        <dbReference type="PROSITE-ProRule" id="PRU01360"/>
    </source>
</evidence>
<keyword evidence="4" id="KW-0410">Iron transport</keyword>
<evidence type="ECO:0000256" key="1">
    <source>
        <dbReference type="ARBA" id="ARBA00004571"/>
    </source>
</evidence>
<dbReference type="SUPFAM" id="SSF56935">
    <property type="entry name" value="Porins"/>
    <property type="match status" value="1"/>
</dbReference>
<keyword evidence="17" id="KW-0675">Receptor</keyword>
<dbReference type="Pfam" id="PF00593">
    <property type="entry name" value="TonB_dep_Rec_b-barrel"/>
    <property type="match status" value="1"/>
</dbReference>
<keyword evidence="10 11" id="KW-0998">Cell outer membrane</keyword>
<dbReference type="InterPro" id="IPR012910">
    <property type="entry name" value="Plug_dom"/>
</dbReference>
<keyword evidence="14" id="KW-0732">Signal</keyword>
<evidence type="ECO:0000313" key="17">
    <source>
        <dbReference type="EMBL" id="OUI85723.1"/>
    </source>
</evidence>
<gene>
    <name evidence="17" type="ORF">HC62_09975</name>
</gene>
<evidence type="ECO:0000256" key="9">
    <source>
        <dbReference type="ARBA" id="ARBA00023136"/>
    </source>
</evidence>
<evidence type="ECO:0000256" key="8">
    <source>
        <dbReference type="ARBA" id="ARBA00023077"/>
    </source>
</evidence>
<dbReference type="PANTHER" id="PTHR32552:SF81">
    <property type="entry name" value="TONB-DEPENDENT OUTER MEMBRANE RECEPTOR"/>
    <property type="match status" value="1"/>
</dbReference>
<comment type="subcellular location">
    <subcellularLocation>
        <location evidence="1 11">Cell outer membrane</location>
        <topology evidence="1 11">Multi-pass membrane protein</topology>
    </subcellularLocation>
</comment>
<keyword evidence="7" id="KW-0406">Ion transport</keyword>
<evidence type="ECO:0000256" key="14">
    <source>
        <dbReference type="SAM" id="SignalP"/>
    </source>
</evidence>
<dbReference type="InterPro" id="IPR039426">
    <property type="entry name" value="TonB-dep_rcpt-like"/>
</dbReference>
<dbReference type="InterPro" id="IPR036942">
    <property type="entry name" value="Beta-barrel_TonB_sf"/>
</dbReference>
<dbReference type="Proteomes" id="UP000194565">
    <property type="component" value="Unassembled WGS sequence"/>
</dbReference>
<evidence type="ECO:0000313" key="18">
    <source>
        <dbReference type="Proteomes" id="UP000194565"/>
    </source>
</evidence>
<proteinExistence type="inferred from homology"/>
<name>A0A252A7Y8_9PROT</name>
<keyword evidence="6" id="KW-0408">Iron</keyword>
<feature type="region of interest" description="Disordered" evidence="13">
    <location>
        <begin position="55"/>
        <end position="127"/>
    </location>
</feature>
<protein>
    <submittedName>
        <fullName evidence="17">TonB-dependent receptor</fullName>
    </submittedName>
</protein>
<evidence type="ECO:0000256" key="2">
    <source>
        <dbReference type="ARBA" id="ARBA00022448"/>
    </source>
</evidence>
<dbReference type="Gene3D" id="2.40.170.20">
    <property type="entry name" value="TonB-dependent receptor, beta-barrel domain"/>
    <property type="match status" value="1"/>
</dbReference>
<keyword evidence="5 11" id="KW-0812">Transmembrane</keyword>
<dbReference type="EMBL" id="JOMM01000029">
    <property type="protein sequence ID" value="OUI85723.1"/>
    <property type="molecule type" value="Genomic_DNA"/>
</dbReference>
<evidence type="ECO:0000256" key="5">
    <source>
        <dbReference type="ARBA" id="ARBA00022692"/>
    </source>
</evidence>
<evidence type="ECO:0000259" key="15">
    <source>
        <dbReference type="Pfam" id="PF00593"/>
    </source>
</evidence>
<evidence type="ECO:0000256" key="12">
    <source>
        <dbReference type="RuleBase" id="RU003357"/>
    </source>
</evidence>
<comment type="similarity">
    <text evidence="11 12">Belongs to the TonB-dependent receptor family.</text>
</comment>
<accession>A0A252A7Y8</accession>
<dbReference type="GO" id="GO:0006826">
    <property type="term" value="P:iron ion transport"/>
    <property type="evidence" value="ECO:0007669"/>
    <property type="project" value="UniProtKB-KW"/>
</dbReference>
<dbReference type="PROSITE" id="PS52016">
    <property type="entry name" value="TONB_DEPENDENT_REC_3"/>
    <property type="match status" value="1"/>
</dbReference>
<feature type="signal peptide" evidence="14">
    <location>
        <begin position="1"/>
        <end position="32"/>
    </location>
</feature>
<evidence type="ECO:0000256" key="6">
    <source>
        <dbReference type="ARBA" id="ARBA00023004"/>
    </source>
</evidence>
<dbReference type="InterPro" id="IPR000531">
    <property type="entry name" value="Beta-barrel_TonB"/>
</dbReference>
<dbReference type="Pfam" id="PF07715">
    <property type="entry name" value="Plug"/>
    <property type="match status" value="1"/>
</dbReference>
<keyword evidence="3 11" id="KW-1134">Transmembrane beta strand</keyword>
<dbReference type="AlphaFoldDB" id="A0A252A7Y8"/>
<evidence type="ECO:0000256" key="10">
    <source>
        <dbReference type="ARBA" id="ARBA00023237"/>
    </source>
</evidence>
<dbReference type="PANTHER" id="PTHR32552">
    <property type="entry name" value="FERRICHROME IRON RECEPTOR-RELATED"/>
    <property type="match status" value="1"/>
</dbReference>
<keyword evidence="9 11" id="KW-0472">Membrane</keyword>
<evidence type="ECO:0000256" key="3">
    <source>
        <dbReference type="ARBA" id="ARBA00022452"/>
    </source>
</evidence>
<evidence type="ECO:0000259" key="16">
    <source>
        <dbReference type="Pfam" id="PF07715"/>
    </source>
</evidence>
<evidence type="ECO:0000256" key="13">
    <source>
        <dbReference type="SAM" id="MobiDB-lite"/>
    </source>
</evidence>
<organism evidence="17 18">
    <name type="scientific">Acetobacter tropicalis</name>
    <dbReference type="NCBI Taxonomy" id="104102"/>
    <lineage>
        <taxon>Bacteria</taxon>
        <taxon>Pseudomonadati</taxon>
        <taxon>Pseudomonadota</taxon>
        <taxon>Alphaproteobacteria</taxon>
        <taxon>Acetobacterales</taxon>
        <taxon>Acetobacteraceae</taxon>
        <taxon>Acetobacter</taxon>
    </lineage>
</organism>
<dbReference type="GO" id="GO:0009279">
    <property type="term" value="C:cell outer membrane"/>
    <property type="evidence" value="ECO:0007669"/>
    <property type="project" value="UniProtKB-SubCell"/>
</dbReference>
<reference evidence="17 18" key="1">
    <citation type="submission" date="2014-06" db="EMBL/GenBank/DDBJ databases">
        <authorList>
            <person name="Ju J."/>
            <person name="Zhang J."/>
        </authorList>
    </citation>
    <scope>NUCLEOTIDE SEQUENCE [LARGE SCALE GENOMIC DNA]</scope>
    <source>
        <strain evidence="17">DmW_042</strain>
    </source>
</reference>
<keyword evidence="8 12" id="KW-0798">TonB box</keyword>
<sequence>MQDRRTWTFSSALTVLGLLPAGLIAPMPSARAADMPVPVGSRTVASANVFPAQMDSQTASSHGGQAGALPASAHRQQGGDHGHLRKGRSSRTASGEGEGMLRASGAGALPSTVRPVRHGGPVVSSHATDVDVSARRHDFAYPDAQHQPDATTRITSERLKERDIVTLRGLERVAPNLTMQSINGTASSNFYLRGAGFNDFTQNNMGPVLTYIDDVAYPYSTMSNGQMFDLAGATVTPGPVGTEHGQSDTGGEVHLHTNDPTDVWHYGASQDIASYARSRSEAYVSGPLAKGLSFRLAGQTRHGGGWQTNPQNGDHLGDADLWALRGKLQWKPDSHTTILLGGHFVQDNSEVVSSVPVHRLIGKQPLPQMGSWKEAEWSSRPEFARLIGRKAGIKPSEHNQFWGADLHITHDFGPVTFAAISAFETEREGEYTDQDGTAQSQADTYRTIDANSFTQEVRLSNSHSDDKLQWVVGAYYQRTRMNQRFFFDYTDYSARGYMMATNFGMNQESVSEFGHLSYRLPHGVTIWAGLLHELDDRSITGLQSQIFGGVTRNFHAESTASNQFAGQVGVSWQMARHALVYYKMSKGFKPGGFTANNTQIQAQLDPFRPETVLTYEAGFKADPIPNRLRINGAAFYNDFHNQQILGTVLIPNYGPLSEITNAPKSESWGFEGTIEAHPFSHLFVTQNIGWQRGNFQNFPTVNRAKTNAYYAQHGVWKAINDNFGGVDNGQPKLTLNGSADWRQPIARAYSLDFGPDWLYRGSQAITPGGTGFYRLPPYFLLGAHVTFRPASGKWEATLYARNILDRRYAESGGQATTTYFYIPGEPRFIGGRISCGF</sequence>